<evidence type="ECO:0000256" key="2">
    <source>
        <dbReference type="ARBA" id="ARBA00007935"/>
    </source>
</evidence>
<evidence type="ECO:0000256" key="4">
    <source>
        <dbReference type="ARBA" id="ARBA00022475"/>
    </source>
</evidence>
<comment type="subcellular location">
    <subcellularLocation>
        <location evidence="1">Cell membrane</location>
        <topology evidence="1">Multi-pass membrane protein</topology>
    </subcellularLocation>
</comment>
<organism evidence="9 10">
    <name type="scientific">Bacillus atrophaeus (strain 1942)</name>
    <dbReference type="NCBI Taxonomy" id="720555"/>
    <lineage>
        <taxon>Bacteria</taxon>
        <taxon>Bacillati</taxon>
        <taxon>Bacillota</taxon>
        <taxon>Bacilli</taxon>
        <taxon>Bacillales</taxon>
        <taxon>Bacillaceae</taxon>
        <taxon>Bacillus</taxon>
    </lineage>
</organism>
<sequence>MRKAFTLTRLQNNRFAAYMISLLFLAGSILMGISIGSLEIPVSVILRIFWHEGLGGAAGSYDPMYTNIMMNIRLPRVVLAALVGAALSLAGAAFQGLLKNPLADPYTLGVSSGASAGAVMTLFFGLQLPMIGGFTLPVISVAAALATMLAVLSFSRLIHDSMSVSTLILTGIITNSFLGALISLVIALTGDDLLPIVHWLLGSVSMRGWRYVILFLPFFLTGAVLLILNGRELNVMTYGEDKARMLGVSVQRRKIIILIAGSLLTGSAVAVSGTIGFVGLVIPHITRLIWGTDHRHLLPLSALIGAGFLVLADVVSRTLIEPVELPIGIMTALAGAPVFALILLRQHRGGKTHD</sequence>
<evidence type="ECO:0000313" key="9">
    <source>
        <dbReference type="EMBL" id="ADP33823.1"/>
    </source>
</evidence>
<feature type="transmembrane region" description="Helical" evidence="8">
    <location>
        <begin position="255"/>
        <end position="285"/>
    </location>
</feature>
<dbReference type="InterPro" id="IPR037294">
    <property type="entry name" value="ABC_BtuC-like"/>
</dbReference>
<keyword evidence="7 8" id="KW-0472">Membrane</keyword>
<accession>A0ABM5M173</accession>
<keyword evidence="6 8" id="KW-1133">Transmembrane helix</keyword>
<keyword evidence="4" id="KW-1003">Cell membrane</keyword>
<protein>
    <submittedName>
        <fullName evidence="9">Vitamin B12 permease</fullName>
    </submittedName>
</protein>
<comment type="similarity">
    <text evidence="2">Belongs to the binding-protein-dependent transport system permease family. FecCD subfamily.</text>
</comment>
<proteinExistence type="inferred from homology"/>
<dbReference type="Gene3D" id="1.10.3470.10">
    <property type="entry name" value="ABC transporter involved in vitamin B12 uptake, BtuC"/>
    <property type="match status" value="1"/>
</dbReference>
<keyword evidence="10" id="KW-1185">Reference proteome</keyword>
<dbReference type="EMBL" id="CP002207">
    <property type="protein sequence ID" value="ADP33823.1"/>
    <property type="molecule type" value="Genomic_DNA"/>
</dbReference>
<evidence type="ECO:0000256" key="3">
    <source>
        <dbReference type="ARBA" id="ARBA00022448"/>
    </source>
</evidence>
<name>A0ABM5M173_BACA1</name>
<evidence type="ECO:0000256" key="6">
    <source>
        <dbReference type="ARBA" id="ARBA00022989"/>
    </source>
</evidence>
<keyword evidence="3" id="KW-0813">Transport</keyword>
<gene>
    <name evidence="9" type="ordered locus">BATR1942_14505</name>
</gene>
<dbReference type="CDD" id="cd06550">
    <property type="entry name" value="TM_ABC_iron-siderophores_like"/>
    <property type="match status" value="1"/>
</dbReference>
<evidence type="ECO:0000256" key="7">
    <source>
        <dbReference type="ARBA" id="ARBA00023136"/>
    </source>
</evidence>
<feature type="transmembrane region" description="Helical" evidence="8">
    <location>
        <begin position="208"/>
        <end position="228"/>
    </location>
</feature>
<dbReference type="PANTHER" id="PTHR30472">
    <property type="entry name" value="FERRIC ENTEROBACTIN TRANSPORT SYSTEM PERMEASE PROTEIN"/>
    <property type="match status" value="1"/>
</dbReference>
<dbReference type="Pfam" id="PF01032">
    <property type="entry name" value="FecCD"/>
    <property type="match status" value="1"/>
</dbReference>
<evidence type="ECO:0000256" key="1">
    <source>
        <dbReference type="ARBA" id="ARBA00004651"/>
    </source>
</evidence>
<dbReference type="Proteomes" id="UP000006867">
    <property type="component" value="Chromosome"/>
</dbReference>
<keyword evidence="5 8" id="KW-0812">Transmembrane</keyword>
<evidence type="ECO:0000313" key="10">
    <source>
        <dbReference type="Proteomes" id="UP000006867"/>
    </source>
</evidence>
<reference evidence="9 10" key="1">
    <citation type="journal article" date="2011" name="Front. Microbiol.">
        <title>Genomic signatures of strain selection and enhancement in Bacillus atrophaeus var. globigii, a historical biowarfare simulant.</title>
        <authorList>
            <person name="Gibbons H.S."/>
            <person name="Broomall S.M."/>
            <person name="McNew L.A."/>
            <person name="Daligault H."/>
            <person name="Chapman C."/>
            <person name="Bruce D."/>
            <person name="Karavis M."/>
            <person name="Krepps M."/>
            <person name="McGregor P.A."/>
            <person name="Hong C."/>
            <person name="Park K.H."/>
            <person name="Akmal A."/>
            <person name="Feldman A."/>
            <person name="Lin J.S."/>
            <person name="Chang W.E."/>
            <person name="Higgs B.W."/>
            <person name="Demirev P."/>
            <person name="Lindquist J."/>
            <person name="Liem A."/>
            <person name="Fochler E."/>
            <person name="Read T.D."/>
            <person name="Tapia R."/>
            <person name="Johnson S."/>
            <person name="Bishop-Lilly K.A."/>
            <person name="Detter C."/>
            <person name="Han C."/>
            <person name="Sozhamannan S."/>
            <person name="Rosenzweig C.N."/>
            <person name="Skowronski E.W."/>
        </authorList>
    </citation>
    <scope>NUCLEOTIDE SEQUENCE [LARGE SCALE GENOMIC DNA]</scope>
    <source>
        <strain evidence="9 10">1942</strain>
    </source>
</reference>
<dbReference type="SUPFAM" id="SSF81345">
    <property type="entry name" value="ABC transporter involved in vitamin B12 uptake, BtuC"/>
    <property type="match status" value="1"/>
</dbReference>
<feature type="transmembrane region" description="Helical" evidence="8">
    <location>
        <begin position="166"/>
        <end position="188"/>
    </location>
</feature>
<feature type="transmembrane region" description="Helical" evidence="8">
    <location>
        <begin position="106"/>
        <end position="128"/>
    </location>
</feature>
<evidence type="ECO:0000256" key="8">
    <source>
        <dbReference type="SAM" id="Phobius"/>
    </source>
</evidence>
<dbReference type="PANTHER" id="PTHR30472:SF25">
    <property type="entry name" value="ABC TRANSPORTER PERMEASE PROTEIN MJ0876-RELATED"/>
    <property type="match status" value="1"/>
</dbReference>
<feature type="transmembrane region" description="Helical" evidence="8">
    <location>
        <begin position="134"/>
        <end position="154"/>
    </location>
</feature>
<feature type="transmembrane region" description="Helical" evidence="8">
    <location>
        <begin position="74"/>
        <end position="94"/>
    </location>
</feature>
<evidence type="ECO:0000256" key="5">
    <source>
        <dbReference type="ARBA" id="ARBA00022692"/>
    </source>
</evidence>
<dbReference type="RefSeq" id="WP_003326967.1">
    <property type="nucleotide sequence ID" value="NC_014639.1"/>
</dbReference>
<feature type="transmembrane region" description="Helical" evidence="8">
    <location>
        <begin position="327"/>
        <end position="344"/>
    </location>
</feature>
<dbReference type="InterPro" id="IPR000522">
    <property type="entry name" value="ABC_transptr_permease_BtuC"/>
</dbReference>
<feature type="transmembrane region" description="Helical" evidence="8">
    <location>
        <begin position="15"/>
        <end position="36"/>
    </location>
</feature>
<feature type="transmembrane region" description="Helical" evidence="8">
    <location>
        <begin position="297"/>
        <end position="315"/>
    </location>
</feature>